<name>A0AAF0WZ50_DAUCS</name>
<evidence type="ECO:0000256" key="14">
    <source>
        <dbReference type="ARBA" id="ARBA00046362"/>
    </source>
</evidence>
<evidence type="ECO:0000256" key="2">
    <source>
        <dbReference type="ARBA" id="ARBA00004463"/>
    </source>
</evidence>
<feature type="compositionally biased region" description="Polar residues" evidence="15">
    <location>
        <begin position="96"/>
        <end position="115"/>
    </location>
</feature>
<evidence type="ECO:0000256" key="4">
    <source>
        <dbReference type="ARBA" id="ARBA00022553"/>
    </source>
</evidence>
<reference evidence="17" key="1">
    <citation type="journal article" date="2016" name="Nat. Genet.">
        <title>A high-quality carrot genome assembly provides new insights into carotenoid accumulation and asterid genome evolution.</title>
        <authorList>
            <person name="Iorizzo M."/>
            <person name="Ellison S."/>
            <person name="Senalik D."/>
            <person name="Zeng P."/>
            <person name="Satapoomin P."/>
            <person name="Huang J."/>
            <person name="Bowman M."/>
            <person name="Iovene M."/>
            <person name="Sanseverino W."/>
            <person name="Cavagnaro P."/>
            <person name="Yildiz M."/>
            <person name="Macko-Podgorni A."/>
            <person name="Moranska E."/>
            <person name="Grzebelus E."/>
            <person name="Grzebelus D."/>
            <person name="Ashrafi H."/>
            <person name="Zheng Z."/>
            <person name="Cheng S."/>
            <person name="Spooner D."/>
            <person name="Van Deynze A."/>
            <person name="Simon P."/>
        </authorList>
    </citation>
    <scope>NUCLEOTIDE SEQUENCE</scope>
    <source>
        <tissue evidence="17">Leaf</tissue>
    </source>
</reference>
<feature type="region of interest" description="Disordered" evidence="15">
    <location>
        <begin position="93"/>
        <end position="115"/>
    </location>
</feature>
<dbReference type="Gene3D" id="2.20.70.10">
    <property type="match status" value="2"/>
</dbReference>
<feature type="domain" description="WW" evidence="16">
    <location>
        <begin position="341"/>
        <end position="375"/>
    </location>
</feature>
<dbReference type="Gene3D" id="3.40.30.10">
    <property type="entry name" value="Glutaredoxin"/>
    <property type="match status" value="1"/>
</dbReference>
<proteinExistence type="predicted"/>
<feature type="compositionally biased region" description="Basic and acidic residues" evidence="15">
    <location>
        <begin position="521"/>
        <end position="531"/>
    </location>
</feature>
<dbReference type="GO" id="GO:0045087">
    <property type="term" value="P:innate immune response"/>
    <property type="evidence" value="ECO:0007669"/>
    <property type="project" value="UniProtKB-KW"/>
</dbReference>
<sequence>MATCYPQSFQNNVNPHHQYQYSYNSHNTVSPSNVALAPPQHFNPHFNPSPRLDPAQYAPCVSNQFPGNFQNNNITQYRPPSVQNFQHISPGPAVSACSTHTSPMTSNVSQPQSGNVQSDGLLMTSQSANTSSPLEASKKLNDGNLVEVHQANVLEENQSKDMDSECFSNQSGIQSAVQSAQNILEQKSAKLYETDRRLEVHSADIENAVQDAVLREQETVVQKVIQGQREWRGVTEPPENQDDIIAKRHDQNAIKEHLLNMTTKHRAEMATKRGKTSVAEQGNSEIGNGYGVPGGGAYSGASKHGESKLPEYLKLKLRARGILKDEQAKSLKTQTQTLTPKILPPGWIEACDPASGSLYYYNEKSGISQWERPVDSSLNLEPPASSPVPADWQVLFDEATGKNYYYNTKTFVTQWEQPGLSHQVPLVDHETKVSGQDAKENQGDQPSAFKKCLGCGGWGVGLVQTWGYCNHCTRLSNLPQGQLNNVQKEQQTFDTESIAGDSGNGFSKNRSNFKPPLGKSTKKDSRKRAYTEEDELDPMDPSSYSDAPRGGWVVGLKGVQPRAADTTATGPLFQQRPYPSPGAVLRKNAEVASQNKKPSSKFAPISKRGDGSDGLGDAD</sequence>
<keyword evidence="6" id="KW-0507">mRNA processing</keyword>
<evidence type="ECO:0000313" key="18">
    <source>
        <dbReference type="Proteomes" id="UP000077755"/>
    </source>
</evidence>
<dbReference type="GO" id="GO:0000380">
    <property type="term" value="P:alternative mRNA splicing, via spliceosome"/>
    <property type="evidence" value="ECO:0007669"/>
    <property type="project" value="TreeGrafter"/>
</dbReference>
<evidence type="ECO:0000256" key="9">
    <source>
        <dbReference type="ARBA" id="ARBA00023015"/>
    </source>
</evidence>
<dbReference type="InterPro" id="IPR036020">
    <property type="entry name" value="WW_dom_sf"/>
</dbReference>
<feature type="region of interest" description="Disordered" evidence="15">
    <location>
        <begin position="563"/>
        <end position="619"/>
    </location>
</feature>
<dbReference type="CDD" id="cd00201">
    <property type="entry name" value="WW"/>
    <property type="match status" value="2"/>
</dbReference>
<gene>
    <name evidence="17" type="ORF">DCAR_0416558</name>
</gene>
<keyword evidence="4" id="KW-0597">Phosphoprotein</keyword>
<feature type="domain" description="WW" evidence="16">
    <location>
        <begin position="386"/>
        <end position="420"/>
    </location>
</feature>
<keyword evidence="5" id="KW-0399">Innate immunity</keyword>
<evidence type="ECO:0000256" key="6">
    <source>
        <dbReference type="ARBA" id="ARBA00022664"/>
    </source>
</evidence>
<dbReference type="SUPFAM" id="SSF51045">
    <property type="entry name" value="WW domain"/>
    <property type="match status" value="2"/>
</dbReference>
<keyword evidence="18" id="KW-1185">Reference proteome</keyword>
<evidence type="ECO:0000256" key="15">
    <source>
        <dbReference type="SAM" id="MobiDB-lite"/>
    </source>
</evidence>
<dbReference type="GO" id="GO:0043021">
    <property type="term" value="F:ribonucleoprotein complex binding"/>
    <property type="evidence" value="ECO:0007669"/>
    <property type="project" value="TreeGrafter"/>
</dbReference>
<dbReference type="GO" id="GO:0016607">
    <property type="term" value="C:nuclear speck"/>
    <property type="evidence" value="ECO:0007669"/>
    <property type="project" value="UniProtKB-SubCell"/>
</dbReference>
<dbReference type="PROSITE" id="PS01159">
    <property type="entry name" value="WW_DOMAIN_1"/>
    <property type="match status" value="2"/>
</dbReference>
<keyword evidence="9" id="KW-0805">Transcription regulation</keyword>
<evidence type="ECO:0000256" key="3">
    <source>
        <dbReference type="ARBA" id="ARBA00021117"/>
    </source>
</evidence>
<dbReference type="InterPro" id="IPR001202">
    <property type="entry name" value="WW_dom"/>
</dbReference>
<keyword evidence="7" id="KW-0677">Repeat</keyword>
<evidence type="ECO:0000256" key="10">
    <source>
        <dbReference type="ARBA" id="ARBA00023163"/>
    </source>
</evidence>
<dbReference type="GO" id="GO:0005737">
    <property type="term" value="C:cytoplasm"/>
    <property type="evidence" value="ECO:0007669"/>
    <property type="project" value="TreeGrafter"/>
</dbReference>
<comment type="subunit">
    <text evidence="14">Interacts with POU3F2/Brn-2, ATXN1, TXNL4A, HTT and AR. Interaction with ATXN1 correlates positively with the length of the polyglutamine tract. Interacts with RNA polymerase II large subunit in a phosphorylation-dependent manner. Forms a ternary complex with ATXN1 mutant and phosphorylated RNA polymerase II. Interacts (via C-terminus) with TXNL4A and CD2BP2. Interacts (via WW domain) with ATN1 and SF3B1, and may interact with additional splice factors. Interacts (via WW domain) with WBP11; Leading to reduce interaction between PQBP1 and TXNL4A. Interacts with CAPRIN1. Interacts with DDX1. Interacts with SFPQ. Interacts with KHSRP.</text>
</comment>
<dbReference type="Pfam" id="PF00397">
    <property type="entry name" value="WW"/>
    <property type="match status" value="2"/>
</dbReference>
<dbReference type="SMART" id="SM00456">
    <property type="entry name" value="WW"/>
    <property type="match status" value="2"/>
</dbReference>
<keyword evidence="8" id="KW-0391">Immunity</keyword>
<dbReference type="PANTHER" id="PTHR21737">
    <property type="entry name" value="POLYGLUTAMINE BINDING PROTEIN 1/MARVEL MEMBRANE-ASSOCIATING DOMAIN CONTAINING 3"/>
    <property type="match status" value="1"/>
</dbReference>
<keyword evidence="10" id="KW-0804">Transcription</keyword>
<reference evidence="17" key="2">
    <citation type="submission" date="2022-03" db="EMBL/GenBank/DDBJ databases">
        <title>Draft title - Genomic analysis of global carrot germplasm unveils the trajectory of domestication and the origin of high carotenoid orange carrot.</title>
        <authorList>
            <person name="Iorizzo M."/>
            <person name="Ellison S."/>
            <person name="Senalik D."/>
            <person name="Macko-Podgorni A."/>
            <person name="Grzebelus D."/>
            <person name="Bostan H."/>
            <person name="Rolling W."/>
            <person name="Curaba J."/>
            <person name="Simon P."/>
        </authorList>
    </citation>
    <scope>NUCLEOTIDE SEQUENCE</scope>
    <source>
        <tissue evidence="17">Leaf</tissue>
    </source>
</reference>
<evidence type="ECO:0000256" key="5">
    <source>
        <dbReference type="ARBA" id="ARBA00022588"/>
    </source>
</evidence>
<evidence type="ECO:0000256" key="7">
    <source>
        <dbReference type="ARBA" id="ARBA00022737"/>
    </source>
</evidence>
<evidence type="ECO:0000256" key="11">
    <source>
        <dbReference type="ARBA" id="ARBA00023187"/>
    </source>
</evidence>
<dbReference type="AlphaFoldDB" id="A0AAF0WZ50"/>
<dbReference type="PANTHER" id="PTHR21737:SF3">
    <property type="entry name" value="POLYGLUTAMINE-BINDING PROTEIN 1"/>
    <property type="match status" value="1"/>
</dbReference>
<protein>
    <recommendedName>
        <fullName evidence="3">Polyglutamine-binding protein 1</fullName>
    </recommendedName>
    <alternativeName>
        <fullName evidence="13">Polyglutamine tract-binding protein 1</fullName>
    </alternativeName>
</protein>
<organism evidence="17 18">
    <name type="scientific">Daucus carota subsp. sativus</name>
    <name type="common">Carrot</name>
    <dbReference type="NCBI Taxonomy" id="79200"/>
    <lineage>
        <taxon>Eukaryota</taxon>
        <taxon>Viridiplantae</taxon>
        <taxon>Streptophyta</taxon>
        <taxon>Embryophyta</taxon>
        <taxon>Tracheophyta</taxon>
        <taxon>Spermatophyta</taxon>
        <taxon>Magnoliopsida</taxon>
        <taxon>eudicotyledons</taxon>
        <taxon>Gunneridae</taxon>
        <taxon>Pentapetalae</taxon>
        <taxon>asterids</taxon>
        <taxon>campanulids</taxon>
        <taxon>Apiales</taxon>
        <taxon>Apiaceae</taxon>
        <taxon>Apioideae</taxon>
        <taxon>Scandiceae</taxon>
        <taxon>Daucinae</taxon>
        <taxon>Daucus</taxon>
        <taxon>Daucus sect. Daucus</taxon>
    </lineage>
</organism>
<evidence type="ECO:0000256" key="8">
    <source>
        <dbReference type="ARBA" id="ARBA00022859"/>
    </source>
</evidence>
<dbReference type="Proteomes" id="UP000077755">
    <property type="component" value="Chromosome 4"/>
</dbReference>
<evidence type="ECO:0000313" key="17">
    <source>
        <dbReference type="EMBL" id="WOG97218.1"/>
    </source>
</evidence>
<keyword evidence="11" id="KW-0508">mRNA splicing</keyword>
<dbReference type="PROSITE" id="PS50020">
    <property type="entry name" value="WW_DOMAIN_2"/>
    <property type="match status" value="2"/>
</dbReference>
<keyword evidence="12" id="KW-0539">Nucleus</keyword>
<comment type="subcellular location">
    <subcellularLocation>
        <location evidence="2">Cytoplasmic granule</location>
    </subcellularLocation>
    <subcellularLocation>
        <location evidence="1">Nucleus speckle</location>
    </subcellularLocation>
</comment>
<dbReference type="EMBL" id="CP093346">
    <property type="protein sequence ID" value="WOG97218.1"/>
    <property type="molecule type" value="Genomic_DNA"/>
</dbReference>
<evidence type="ECO:0000256" key="1">
    <source>
        <dbReference type="ARBA" id="ARBA00004324"/>
    </source>
</evidence>
<accession>A0AAF0WZ50</accession>
<feature type="region of interest" description="Disordered" evidence="15">
    <location>
        <begin position="496"/>
        <end position="548"/>
    </location>
</feature>
<evidence type="ECO:0000256" key="12">
    <source>
        <dbReference type="ARBA" id="ARBA00023242"/>
    </source>
</evidence>
<evidence type="ECO:0000259" key="16">
    <source>
        <dbReference type="PROSITE" id="PS50020"/>
    </source>
</evidence>
<evidence type="ECO:0000256" key="13">
    <source>
        <dbReference type="ARBA" id="ARBA00042167"/>
    </source>
</evidence>